<dbReference type="SUPFAM" id="SSF101473">
    <property type="entry name" value="DhaL-like"/>
    <property type="match status" value="1"/>
</dbReference>
<dbReference type="EMBL" id="JBIQWL010000004">
    <property type="protein sequence ID" value="MFH8251136.1"/>
    <property type="molecule type" value="Genomic_DNA"/>
</dbReference>
<dbReference type="Pfam" id="PF02733">
    <property type="entry name" value="Dak1"/>
    <property type="match status" value="1"/>
</dbReference>
<organism evidence="7 8">
    <name type="scientific">Microbacterium alkaliflavum</name>
    <dbReference type="NCBI Taxonomy" id="3248839"/>
    <lineage>
        <taxon>Bacteria</taxon>
        <taxon>Bacillati</taxon>
        <taxon>Actinomycetota</taxon>
        <taxon>Actinomycetes</taxon>
        <taxon>Micrococcales</taxon>
        <taxon>Microbacteriaceae</taxon>
        <taxon>Microbacterium</taxon>
    </lineage>
</organism>
<dbReference type="Gene3D" id="1.25.40.340">
    <property type="match status" value="2"/>
</dbReference>
<dbReference type="GO" id="GO:0016301">
    <property type="term" value="F:kinase activity"/>
    <property type="evidence" value="ECO:0007669"/>
    <property type="project" value="UniProtKB-KW"/>
</dbReference>
<dbReference type="Gene3D" id="3.30.1180.20">
    <property type="entry name" value="Dihydroxyacetone kinase, domain 2"/>
    <property type="match status" value="1"/>
</dbReference>
<sequence>MTAKKIINDPRDVVEEYILGLVRGTEHLARLDGWPVIVRASAKSPDRVAIVSGGGSGHEPAHAGYVGSGMLDAAVLGPVFTSPSVDAVYAAIRAVATDAGVLLVVKNYTGDRLNFGLAAEMARADGIRVATLVVADDAALGDSSRAGRRGLTATVLVHKIAGAAADAGRSLDDIVALADRFLAGAATMGVALGPCSVPGAAAANFDLQGDEVEWGLGIHGEAGSERGTLATSRQIAETLVGRVVDDLALAEGEEVVALVNSLGATPDLELRILHGDVLTALAERGIPVRMTWAGPFLTSLEMPGASVTLARVDHELLGLLGAEARVLAFPRATAPHDPQRELVVASPHAFAPRLGAASSDGAAERVHAAVGAVARAVVAAEPELTGLDRRVGDGDLGLNLARGAEALLTADLAAHAGAAEYLAAVSDIVRREVGGTSGPLYSILLLSIAERLSADAAGAEPSTSQWADAVAAGVARIRQVGGAAPGDSTMIDALQPAADALCTVGHLDAAAAAARAGAEATAGLRPSLGRSSYLGDCAVGVPDPGAVAEAAAAAERGTQPGCRLRARARRGGRRVQVGGRAVGVPDPGAVAVAIMLETLAVALAPVEG</sequence>
<name>A0ABW7Q8D9_9MICO</name>
<feature type="domain" description="DhaL" evidence="5">
    <location>
        <begin position="364"/>
        <end position="558"/>
    </location>
</feature>
<evidence type="ECO:0000256" key="4">
    <source>
        <dbReference type="ARBA" id="ARBA00022840"/>
    </source>
</evidence>
<dbReference type="PANTHER" id="PTHR28629:SF4">
    <property type="entry name" value="TRIOKINASE_FMN CYCLASE"/>
    <property type="match status" value="1"/>
</dbReference>
<dbReference type="PROSITE" id="PS51481">
    <property type="entry name" value="DHAK"/>
    <property type="match status" value="1"/>
</dbReference>
<keyword evidence="4" id="KW-0067">ATP-binding</keyword>
<dbReference type="PANTHER" id="PTHR28629">
    <property type="entry name" value="TRIOKINASE/FMN CYCLASE"/>
    <property type="match status" value="1"/>
</dbReference>
<evidence type="ECO:0000259" key="6">
    <source>
        <dbReference type="PROSITE" id="PS51481"/>
    </source>
</evidence>
<gene>
    <name evidence="7" type="ORF">ACH3VR_12270</name>
</gene>
<keyword evidence="1" id="KW-0808">Transferase</keyword>
<proteinExistence type="predicted"/>
<evidence type="ECO:0000313" key="7">
    <source>
        <dbReference type="EMBL" id="MFH8251136.1"/>
    </source>
</evidence>
<dbReference type="InterPro" id="IPR004007">
    <property type="entry name" value="DhaL_dom"/>
</dbReference>
<feature type="domain" description="DhaK" evidence="6">
    <location>
        <begin position="9"/>
        <end position="329"/>
    </location>
</feature>
<evidence type="ECO:0000256" key="2">
    <source>
        <dbReference type="ARBA" id="ARBA00022741"/>
    </source>
</evidence>
<keyword evidence="8" id="KW-1185">Reference proteome</keyword>
<dbReference type="InterPro" id="IPR036117">
    <property type="entry name" value="DhaL_dom_sf"/>
</dbReference>
<dbReference type="PROSITE" id="PS51480">
    <property type="entry name" value="DHAL"/>
    <property type="match status" value="1"/>
</dbReference>
<dbReference type="InterPro" id="IPR004006">
    <property type="entry name" value="DhaK_dom"/>
</dbReference>
<comment type="caution">
    <text evidence="7">The sequence shown here is derived from an EMBL/GenBank/DDBJ whole genome shotgun (WGS) entry which is preliminary data.</text>
</comment>
<accession>A0ABW7Q8D9</accession>
<evidence type="ECO:0000256" key="1">
    <source>
        <dbReference type="ARBA" id="ARBA00022679"/>
    </source>
</evidence>
<dbReference type="Gene3D" id="3.40.50.10440">
    <property type="entry name" value="Dihydroxyacetone kinase, domain 1"/>
    <property type="match status" value="1"/>
</dbReference>
<dbReference type="InterPro" id="IPR050861">
    <property type="entry name" value="Dihydroxyacetone_Kinase"/>
</dbReference>
<dbReference type="Pfam" id="PF02734">
    <property type="entry name" value="Dak2"/>
    <property type="match status" value="1"/>
</dbReference>
<dbReference type="Proteomes" id="UP001610861">
    <property type="component" value="Unassembled WGS sequence"/>
</dbReference>
<reference evidence="7 8" key="1">
    <citation type="submission" date="2024-09" db="EMBL/GenBank/DDBJ databases">
        <authorList>
            <person name="Pan X."/>
        </authorList>
    </citation>
    <scope>NUCLEOTIDE SEQUENCE [LARGE SCALE GENOMIC DNA]</scope>
    <source>
        <strain evidence="7 8">B2969</strain>
    </source>
</reference>
<dbReference type="SUPFAM" id="SSF82549">
    <property type="entry name" value="DAK1/DegV-like"/>
    <property type="match status" value="1"/>
</dbReference>
<dbReference type="SMART" id="SM01120">
    <property type="entry name" value="Dak2"/>
    <property type="match status" value="1"/>
</dbReference>
<keyword evidence="2" id="KW-0547">Nucleotide-binding</keyword>
<dbReference type="NCBIfam" id="NF011049">
    <property type="entry name" value="PRK14479.1"/>
    <property type="match status" value="1"/>
</dbReference>
<protein>
    <submittedName>
        <fullName evidence="7">Dihydroxyacetone kinase family protein</fullName>
    </submittedName>
</protein>
<evidence type="ECO:0000259" key="5">
    <source>
        <dbReference type="PROSITE" id="PS51480"/>
    </source>
</evidence>
<keyword evidence="3 7" id="KW-0418">Kinase</keyword>
<evidence type="ECO:0000313" key="8">
    <source>
        <dbReference type="Proteomes" id="UP001610861"/>
    </source>
</evidence>
<evidence type="ECO:0000256" key="3">
    <source>
        <dbReference type="ARBA" id="ARBA00022777"/>
    </source>
</evidence>
<dbReference type="RefSeq" id="WP_397556594.1">
    <property type="nucleotide sequence ID" value="NZ_JBIQWL010000004.1"/>
</dbReference>